<proteinExistence type="inferred from homology"/>
<dbReference type="Pfam" id="PF00480">
    <property type="entry name" value="ROK"/>
    <property type="match status" value="1"/>
</dbReference>
<reference evidence="3 4" key="1">
    <citation type="submission" date="2020-04" db="EMBL/GenBank/DDBJ databases">
        <title>MicrobeNet Type strains.</title>
        <authorList>
            <person name="Nicholson A.C."/>
        </authorList>
    </citation>
    <scope>NUCLEOTIDE SEQUENCE [LARGE SCALE GENOMIC DNA]</scope>
    <source>
        <strain evidence="3 4">ATCC BAA-788</strain>
    </source>
</reference>
<dbReference type="RefSeq" id="WP_168631572.1">
    <property type="nucleotide sequence ID" value="NZ_BONL01000021.1"/>
</dbReference>
<dbReference type="PANTHER" id="PTHR18964">
    <property type="entry name" value="ROK (REPRESSOR, ORF, KINASE) FAMILY"/>
    <property type="match status" value="1"/>
</dbReference>
<sequence>MTTRPAAPAPAASTQRRTSSSRSANVARVLDSLRAEGPTSQATLARRTGLAPATVNSIVKALREDGRAEIRPVNGREAHVALVSSTTTLVAAEVMHDAVRASAYAFTQGHRFDVLVPGSRPEAVTEAARAVADASGTPLDQVGGVAVAVQAPIERSSGAVAGWVTDRLPEWRGVPLRATFERALGVEVLVDNNVNFAALAEWSWGVGRGVDDFLYVHAGQGVGGGLVIDGSIYHGGSGMAGVLGHIVLEPSGEVCYCGSRGCLTTLVSEAAILAQLHASHASRDSLRSVIAGARDGDPACQRVVGEAGRHLGRALANAAKVVAPSVIAIGGSLGTAGRLLFEPLASTMAVNNLRLVAPATRFRPAHLHQRPAMLGGVAALLAEAGQGLSDLPAWASESAAPSA</sequence>
<dbReference type="Pfam" id="PF13412">
    <property type="entry name" value="HTH_24"/>
    <property type="match status" value="1"/>
</dbReference>
<dbReference type="AlphaFoldDB" id="A0A7X6KYB9"/>
<dbReference type="InterPro" id="IPR000600">
    <property type="entry name" value="ROK"/>
</dbReference>
<evidence type="ECO:0000256" key="2">
    <source>
        <dbReference type="SAM" id="MobiDB-lite"/>
    </source>
</evidence>
<dbReference type="SUPFAM" id="SSF46785">
    <property type="entry name" value="Winged helix' DNA-binding domain"/>
    <property type="match status" value="1"/>
</dbReference>
<gene>
    <name evidence="3" type="ORF">HGA03_17470</name>
</gene>
<keyword evidence="4" id="KW-1185">Reference proteome</keyword>
<dbReference type="InterPro" id="IPR036390">
    <property type="entry name" value="WH_DNA-bd_sf"/>
</dbReference>
<comment type="similarity">
    <text evidence="1">Belongs to the ROK (NagC/XylR) family.</text>
</comment>
<accession>A0A7X6KYB9</accession>
<dbReference type="InterPro" id="IPR043129">
    <property type="entry name" value="ATPase_NBD"/>
</dbReference>
<comment type="caution">
    <text evidence="3">The sequence shown here is derived from an EMBL/GenBank/DDBJ whole genome shotgun (WGS) entry which is preliminary data.</text>
</comment>
<dbReference type="EMBL" id="JAAXOX010000015">
    <property type="protein sequence ID" value="NKY24453.1"/>
    <property type="molecule type" value="Genomic_DNA"/>
</dbReference>
<dbReference type="PANTHER" id="PTHR18964:SF173">
    <property type="entry name" value="GLUCOKINASE"/>
    <property type="match status" value="1"/>
</dbReference>
<evidence type="ECO:0000313" key="4">
    <source>
        <dbReference type="Proteomes" id="UP000581206"/>
    </source>
</evidence>
<evidence type="ECO:0000256" key="1">
    <source>
        <dbReference type="ARBA" id="ARBA00006479"/>
    </source>
</evidence>
<dbReference type="Gene3D" id="3.30.420.40">
    <property type="match status" value="2"/>
</dbReference>
<organism evidence="3 4">
    <name type="scientific">Cellulomonas denverensis</name>
    <dbReference type="NCBI Taxonomy" id="264297"/>
    <lineage>
        <taxon>Bacteria</taxon>
        <taxon>Bacillati</taxon>
        <taxon>Actinomycetota</taxon>
        <taxon>Actinomycetes</taxon>
        <taxon>Micrococcales</taxon>
        <taxon>Cellulomonadaceae</taxon>
        <taxon>Cellulomonas</taxon>
    </lineage>
</organism>
<dbReference type="SUPFAM" id="SSF53067">
    <property type="entry name" value="Actin-like ATPase domain"/>
    <property type="match status" value="1"/>
</dbReference>
<feature type="region of interest" description="Disordered" evidence="2">
    <location>
        <begin position="1"/>
        <end position="24"/>
    </location>
</feature>
<protein>
    <submittedName>
        <fullName evidence="3">ROK family transcriptional regulator</fullName>
    </submittedName>
</protein>
<dbReference type="Proteomes" id="UP000581206">
    <property type="component" value="Unassembled WGS sequence"/>
</dbReference>
<dbReference type="Gene3D" id="1.10.10.10">
    <property type="entry name" value="Winged helix-like DNA-binding domain superfamily/Winged helix DNA-binding domain"/>
    <property type="match status" value="1"/>
</dbReference>
<name>A0A7X6KYB9_9CELL</name>
<evidence type="ECO:0000313" key="3">
    <source>
        <dbReference type="EMBL" id="NKY24453.1"/>
    </source>
</evidence>
<dbReference type="InterPro" id="IPR036388">
    <property type="entry name" value="WH-like_DNA-bd_sf"/>
</dbReference>